<dbReference type="AlphaFoldDB" id="A0A3D9UWN1"/>
<dbReference type="GO" id="GO:0046872">
    <property type="term" value="F:metal ion binding"/>
    <property type="evidence" value="ECO:0007669"/>
    <property type="project" value="UniProtKB-KW"/>
</dbReference>
<reference evidence="3 4" key="1">
    <citation type="submission" date="2018-08" db="EMBL/GenBank/DDBJ databases">
        <title>Sequencing the genomes of 1000 actinobacteria strains.</title>
        <authorList>
            <person name="Klenk H.-P."/>
        </authorList>
    </citation>
    <scope>NUCLEOTIDE SEQUENCE [LARGE SCALE GENOMIC DNA]</scope>
    <source>
        <strain evidence="3 4">DSM 22967</strain>
    </source>
</reference>
<dbReference type="RefSeq" id="WP_245950071.1">
    <property type="nucleotide sequence ID" value="NZ_QTUA01000001.1"/>
</dbReference>
<dbReference type="SUPFAM" id="SSF53187">
    <property type="entry name" value="Zn-dependent exopeptidases"/>
    <property type="match status" value="1"/>
</dbReference>
<evidence type="ECO:0000259" key="2">
    <source>
        <dbReference type="Pfam" id="PF07687"/>
    </source>
</evidence>
<organism evidence="3 4">
    <name type="scientific">Calidifontibacter indicus</name>
    <dbReference type="NCBI Taxonomy" id="419650"/>
    <lineage>
        <taxon>Bacteria</taxon>
        <taxon>Bacillati</taxon>
        <taxon>Actinomycetota</taxon>
        <taxon>Actinomycetes</taxon>
        <taxon>Micrococcales</taxon>
        <taxon>Dermacoccaceae</taxon>
        <taxon>Calidifontibacter</taxon>
    </lineage>
</organism>
<dbReference type="SUPFAM" id="SSF55031">
    <property type="entry name" value="Bacterial exopeptidase dimerisation domain"/>
    <property type="match status" value="1"/>
</dbReference>
<dbReference type="InterPro" id="IPR036264">
    <property type="entry name" value="Bact_exopeptidase_dim_dom"/>
</dbReference>
<accession>A0A3D9UWN1</accession>
<dbReference type="Gene3D" id="3.30.70.360">
    <property type="match status" value="1"/>
</dbReference>
<feature type="binding site" evidence="1">
    <location>
        <position position="374"/>
    </location>
    <ligand>
        <name>Mn(2+)</name>
        <dbReference type="ChEBI" id="CHEBI:29035"/>
        <label>2</label>
    </ligand>
</feature>
<feature type="binding site" evidence="1">
    <location>
        <position position="176"/>
    </location>
    <ligand>
        <name>Mn(2+)</name>
        <dbReference type="ChEBI" id="CHEBI:29035"/>
        <label>2</label>
    </ligand>
</feature>
<name>A0A3D9UWN1_9MICO</name>
<dbReference type="Pfam" id="PF07687">
    <property type="entry name" value="M20_dimer"/>
    <property type="match status" value="1"/>
</dbReference>
<dbReference type="InterPro" id="IPR017439">
    <property type="entry name" value="Amidohydrolase"/>
</dbReference>
<proteinExistence type="predicted"/>
<dbReference type="InterPro" id="IPR002933">
    <property type="entry name" value="Peptidase_M20"/>
</dbReference>
<feature type="binding site" evidence="1">
    <location>
        <position position="151"/>
    </location>
    <ligand>
        <name>Mn(2+)</name>
        <dbReference type="ChEBI" id="CHEBI:29035"/>
        <label>2</label>
    </ligand>
</feature>
<evidence type="ECO:0000256" key="1">
    <source>
        <dbReference type="PIRSR" id="PIRSR005962-1"/>
    </source>
</evidence>
<protein>
    <submittedName>
        <fullName evidence="3">Amidohydrolase</fullName>
    </submittedName>
</protein>
<keyword evidence="1" id="KW-0479">Metal-binding</keyword>
<dbReference type="Gene3D" id="3.40.630.10">
    <property type="entry name" value="Zn peptidases"/>
    <property type="match status" value="1"/>
</dbReference>
<feature type="binding site" evidence="1">
    <location>
        <position position="114"/>
    </location>
    <ligand>
        <name>Mn(2+)</name>
        <dbReference type="ChEBI" id="CHEBI:29035"/>
        <label>2</label>
    </ligand>
</feature>
<feature type="binding site" evidence="1">
    <location>
        <position position="112"/>
    </location>
    <ligand>
        <name>Mn(2+)</name>
        <dbReference type="ChEBI" id="CHEBI:29035"/>
        <label>2</label>
    </ligand>
</feature>
<dbReference type="InterPro" id="IPR011650">
    <property type="entry name" value="Peptidase_M20_dimer"/>
</dbReference>
<dbReference type="Pfam" id="PF01546">
    <property type="entry name" value="Peptidase_M20"/>
    <property type="match status" value="1"/>
</dbReference>
<dbReference type="PIRSF" id="PIRSF005962">
    <property type="entry name" value="Pept_M20D_amidohydro"/>
    <property type="match status" value="1"/>
</dbReference>
<dbReference type="NCBIfam" id="TIGR01891">
    <property type="entry name" value="amidohydrolases"/>
    <property type="match status" value="1"/>
</dbReference>
<comment type="caution">
    <text evidence="3">The sequence shown here is derived from an EMBL/GenBank/DDBJ whole genome shotgun (WGS) entry which is preliminary data.</text>
</comment>
<keyword evidence="3" id="KW-0378">Hydrolase</keyword>
<keyword evidence="4" id="KW-1185">Reference proteome</keyword>
<sequence>MTATTSSIQTLIDALARDVTELEPELIAHRRHFHQHPEIAFNEHGTTERVHDALTAAGIATRRLDGTGLVAEIGPAQPVYRSALRADLDALPIPERTGLEFASRTANVCHACGHDVHTSAVLGAALALKRHEEQLEQMRTAVRFIFQPAEEVVPGGAHNVIDENALDGVDRVFAVHCDPQIDVGTVGLAVGPVTAACDGIHVMVSGRGGHTSRPHLTQDVVFALAKIISELPAVISRRLDPRAGATLVWGEVHAGNASNVIPAVGEARGTLRILDAQAWDDVEALIEPTIHQIAAPYKVHVEVRHVRGVPPVVNDADAIAALSRASLRAVGEHSVVPTRQSMGGEDFSWMLRDRPGAMARLGTRTPGGATFELHQGDLVVDERAIGIGARLLAGAAVVPPGPLA</sequence>
<dbReference type="PANTHER" id="PTHR11014:SF63">
    <property type="entry name" value="METALLOPEPTIDASE, PUTATIVE (AFU_ORTHOLOGUE AFUA_6G09600)-RELATED"/>
    <property type="match status" value="1"/>
</dbReference>
<evidence type="ECO:0000313" key="4">
    <source>
        <dbReference type="Proteomes" id="UP000256253"/>
    </source>
</evidence>
<feature type="domain" description="Peptidase M20 dimerisation" evidence="2">
    <location>
        <begin position="199"/>
        <end position="296"/>
    </location>
</feature>
<gene>
    <name evidence="3" type="ORF">DFJ65_1400</name>
</gene>
<dbReference type="GO" id="GO:0016787">
    <property type="term" value="F:hydrolase activity"/>
    <property type="evidence" value="ECO:0007669"/>
    <property type="project" value="UniProtKB-KW"/>
</dbReference>
<evidence type="ECO:0000313" key="3">
    <source>
        <dbReference type="EMBL" id="REF30394.1"/>
    </source>
</evidence>
<dbReference type="PANTHER" id="PTHR11014">
    <property type="entry name" value="PEPTIDASE M20 FAMILY MEMBER"/>
    <property type="match status" value="1"/>
</dbReference>
<comment type="cofactor">
    <cofactor evidence="1">
        <name>Mn(2+)</name>
        <dbReference type="ChEBI" id="CHEBI:29035"/>
    </cofactor>
    <text evidence="1">The Mn(2+) ion enhances activity.</text>
</comment>
<dbReference type="EMBL" id="QTUA01000001">
    <property type="protein sequence ID" value="REF30394.1"/>
    <property type="molecule type" value="Genomic_DNA"/>
</dbReference>
<keyword evidence="1" id="KW-0464">Manganese</keyword>
<dbReference type="Proteomes" id="UP000256253">
    <property type="component" value="Unassembled WGS sequence"/>
</dbReference>